<comment type="caution">
    <text evidence="4">The sequence shown here is derived from an EMBL/GenBank/DDBJ whole genome shotgun (WGS) entry which is preliminary data.</text>
</comment>
<keyword evidence="5" id="KW-1185">Reference proteome</keyword>
<dbReference type="PANTHER" id="PTHR21331">
    <property type="entry name" value="BRCA1-ASSOCIATED ATM ACTIVATOR 1"/>
    <property type="match status" value="1"/>
</dbReference>
<evidence type="ECO:0000313" key="4">
    <source>
        <dbReference type="EMBL" id="CAG8678290.1"/>
    </source>
</evidence>
<dbReference type="InterPro" id="IPR038904">
    <property type="entry name" value="BRAT1"/>
</dbReference>
<dbReference type="SUPFAM" id="SSF48371">
    <property type="entry name" value="ARM repeat"/>
    <property type="match status" value="1"/>
</dbReference>
<dbReference type="InterPro" id="IPR011989">
    <property type="entry name" value="ARM-like"/>
</dbReference>
<reference evidence="4" key="1">
    <citation type="submission" date="2021-06" db="EMBL/GenBank/DDBJ databases">
        <authorList>
            <person name="Kallberg Y."/>
            <person name="Tangrot J."/>
            <person name="Rosling A."/>
        </authorList>
    </citation>
    <scope>NUCLEOTIDE SEQUENCE</scope>
    <source>
        <strain evidence="4">CL551</strain>
    </source>
</reference>
<comment type="similarity">
    <text evidence="3">Belongs to the BRAT1 family.</text>
</comment>
<dbReference type="PANTHER" id="PTHR21331:SF2">
    <property type="entry name" value="BRCA1-ASSOCIATED ATM ACTIVATOR 1"/>
    <property type="match status" value="1"/>
</dbReference>
<accession>A0A9N9EIE7</accession>
<dbReference type="InterPro" id="IPR016024">
    <property type="entry name" value="ARM-type_fold"/>
</dbReference>
<dbReference type="EMBL" id="CAJVPV010013491">
    <property type="protein sequence ID" value="CAG8678290.1"/>
    <property type="molecule type" value="Genomic_DNA"/>
</dbReference>
<gene>
    <name evidence="4" type="ORF">AMORRO_LOCUS11131</name>
</gene>
<dbReference type="Gene3D" id="1.25.10.10">
    <property type="entry name" value="Leucine-rich Repeat Variant"/>
    <property type="match status" value="1"/>
</dbReference>
<dbReference type="GO" id="GO:0005634">
    <property type="term" value="C:nucleus"/>
    <property type="evidence" value="ECO:0007669"/>
    <property type="project" value="TreeGrafter"/>
</dbReference>
<proteinExistence type="inferred from homology"/>
<dbReference type="Proteomes" id="UP000789342">
    <property type="component" value="Unassembled WGS sequence"/>
</dbReference>
<name>A0A9N9EIE7_9GLOM</name>
<dbReference type="AlphaFoldDB" id="A0A9N9EIE7"/>
<protein>
    <submittedName>
        <fullName evidence="4">864_t:CDS:1</fullName>
    </submittedName>
</protein>
<comment type="subcellular location">
    <subcellularLocation>
        <location evidence="1">Cytoplasm</location>
    </subcellularLocation>
</comment>
<evidence type="ECO:0000313" key="5">
    <source>
        <dbReference type="Proteomes" id="UP000789342"/>
    </source>
</evidence>
<evidence type="ECO:0000256" key="1">
    <source>
        <dbReference type="ARBA" id="ARBA00004496"/>
    </source>
</evidence>
<dbReference type="OrthoDB" id="10057956at2759"/>
<dbReference type="GO" id="GO:0006974">
    <property type="term" value="P:DNA damage response"/>
    <property type="evidence" value="ECO:0007669"/>
    <property type="project" value="InterPro"/>
</dbReference>
<keyword evidence="2" id="KW-0963">Cytoplasm</keyword>
<sequence>MERLREILNCLPYMSRDIVDDTIHEKVLSYLSEYACKGPGMVEKCITQSYNDGIEKAPDYRIIALSIRFLAILLANDDKERAPLFSRINEHHHDILDFILNNAFADEGLMRYSCTETLEQIVAYESGAKWFLSTKESPQIVAACFLDPSTYVGGIIEKKILIFYAPIELFPHRRILIDLSKKGACASSVTQNELLDYLISSLDLFEKIKGLLFNPHEDISERLAALQLIWTLLNSRTANAYWFIRSGQLLIRLDLLLIDRDKVVRSRTIDILCAVFEWVPEPISLFKNSVNSNDPILETFEFIIQDIVFPLLNTDTNFEMVTMAVNVIESLLLLIDRTANGKDSLASRLMDILIFLLGFFKIQQSKEHAINNVENQNELNPDIQLIISNGTCEKLRTLFSNIRRNVSGGKSLILSILHAISSFSKKYESLLAATSIDTILDILFIPNYNSDQRILKAGLDILQIAVIGKIQNNLVTDVNIINKTLQTIRNLLIDSRTECHGVILLLETMQNLLVEEIMGQYILDCKYAESWADAIISKFCDFRWEIRDSILEFVGRLFEMVIKSDDRNPSVEFALKFNLPLMAISKMTDEVAYVRASCLKTIQAIMHCPNGWKYVMSQGLLEQIALKLPSMMKDTEAFVRQAVMELIVYLIAERECGTTLLADCIKEIVNPLLMERIMDDPDFYVRIGGCKFFETLWYHCEQDRTEFTQEISEESLLIYKDSSWFYSLGGDKLLIAAADDSSRLVRGEIIRILKRLKSFLEQMIHERLSLSRSIDSIHDADESQLSFSLLGQKHIEFYQKICLIDFNRLEATLDVEHLYKEALESVSPSMMMNSEVVKEGNEKNALDCYF</sequence>
<organism evidence="4 5">
    <name type="scientific">Acaulospora morrowiae</name>
    <dbReference type="NCBI Taxonomy" id="94023"/>
    <lineage>
        <taxon>Eukaryota</taxon>
        <taxon>Fungi</taxon>
        <taxon>Fungi incertae sedis</taxon>
        <taxon>Mucoromycota</taxon>
        <taxon>Glomeromycotina</taxon>
        <taxon>Glomeromycetes</taxon>
        <taxon>Diversisporales</taxon>
        <taxon>Acaulosporaceae</taxon>
        <taxon>Acaulospora</taxon>
    </lineage>
</organism>
<evidence type="ECO:0000256" key="3">
    <source>
        <dbReference type="ARBA" id="ARBA00061308"/>
    </source>
</evidence>
<dbReference type="GO" id="GO:0005737">
    <property type="term" value="C:cytoplasm"/>
    <property type="evidence" value="ECO:0007669"/>
    <property type="project" value="UniProtKB-SubCell"/>
</dbReference>
<evidence type="ECO:0000256" key="2">
    <source>
        <dbReference type="ARBA" id="ARBA00022490"/>
    </source>
</evidence>